<keyword evidence="1 6" id="KW-0732">Signal</keyword>
<dbReference type="Pfam" id="PF13385">
    <property type="entry name" value="Laminin_G_3"/>
    <property type="match status" value="1"/>
</dbReference>
<dbReference type="InterPro" id="IPR036573">
    <property type="entry name" value="CBM_sf_5/12"/>
</dbReference>
<dbReference type="InterPro" id="IPR008963">
    <property type="entry name" value="Purple_acid_Pase-like_N"/>
</dbReference>
<keyword evidence="3" id="KW-0326">Glycosidase</keyword>
<dbReference type="PROSITE" id="PS50853">
    <property type="entry name" value="FN3"/>
    <property type="match status" value="1"/>
</dbReference>
<dbReference type="SMART" id="SM00495">
    <property type="entry name" value="ChtBD3"/>
    <property type="match status" value="2"/>
</dbReference>
<dbReference type="Gene3D" id="2.160.20.110">
    <property type="match status" value="2"/>
</dbReference>
<dbReference type="InterPro" id="IPR029052">
    <property type="entry name" value="Metallo-depent_PP-like"/>
</dbReference>
<dbReference type="Pfam" id="PF00041">
    <property type="entry name" value="fn3"/>
    <property type="match status" value="1"/>
</dbReference>
<dbReference type="PANTHER" id="PTHR43143">
    <property type="entry name" value="METALLOPHOSPHOESTERASE, CALCINEURIN SUPERFAMILY"/>
    <property type="match status" value="1"/>
</dbReference>
<keyword evidence="9" id="KW-1185">Reference proteome</keyword>
<name>A0ABQ2B6E5_9MICO</name>
<evidence type="ECO:0000256" key="5">
    <source>
        <dbReference type="SAM" id="MobiDB-lite"/>
    </source>
</evidence>
<dbReference type="InterPro" id="IPR004843">
    <property type="entry name" value="Calcineurin-like_PHP"/>
</dbReference>
<dbReference type="SMART" id="SM00060">
    <property type="entry name" value="FN3"/>
    <property type="match status" value="2"/>
</dbReference>
<dbReference type="SUPFAM" id="SSF49899">
    <property type="entry name" value="Concanavalin A-like lectins/glucanases"/>
    <property type="match status" value="1"/>
</dbReference>
<evidence type="ECO:0000313" key="8">
    <source>
        <dbReference type="EMBL" id="GGI09160.1"/>
    </source>
</evidence>
<accession>A0ABQ2B6E5</accession>
<feature type="region of interest" description="Disordered" evidence="5">
    <location>
        <begin position="1624"/>
        <end position="1649"/>
    </location>
</feature>
<feature type="compositionally biased region" description="Polar residues" evidence="5">
    <location>
        <begin position="1682"/>
        <end position="1700"/>
    </location>
</feature>
<evidence type="ECO:0000256" key="1">
    <source>
        <dbReference type="ARBA" id="ARBA00022729"/>
    </source>
</evidence>
<dbReference type="SUPFAM" id="SSF49363">
    <property type="entry name" value="Purple acid phosphatase, N-terminal domain"/>
    <property type="match status" value="1"/>
</dbReference>
<dbReference type="Gene3D" id="2.10.10.20">
    <property type="entry name" value="Carbohydrate-binding module superfamily 5/12"/>
    <property type="match status" value="2"/>
</dbReference>
<evidence type="ECO:0000259" key="7">
    <source>
        <dbReference type="PROSITE" id="PS50853"/>
    </source>
</evidence>
<gene>
    <name evidence="8" type="ORF">GCM10007368_24780</name>
</gene>
<dbReference type="InterPro" id="IPR051918">
    <property type="entry name" value="STPP_CPPED1"/>
</dbReference>
<dbReference type="Pfam" id="PF10102">
    <property type="entry name" value="DUF2341"/>
    <property type="match status" value="1"/>
</dbReference>
<feature type="chain" id="PRO_5045708574" description="Fibronectin type-III domain-containing protein" evidence="6">
    <location>
        <begin position="36"/>
        <end position="2366"/>
    </location>
</feature>
<dbReference type="Pfam" id="PF00149">
    <property type="entry name" value="Metallophos"/>
    <property type="match status" value="2"/>
</dbReference>
<dbReference type="Pfam" id="PF02839">
    <property type="entry name" value="CBM_5_12"/>
    <property type="match status" value="2"/>
</dbReference>
<keyword evidence="2" id="KW-0378">Hydrolase</keyword>
<dbReference type="Gene3D" id="2.60.40.10">
    <property type="entry name" value="Immunoglobulins"/>
    <property type="match status" value="2"/>
</dbReference>
<dbReference type="InterPro" id="IPR003961">
    <property type="entry name" value="FN3_dom"/>
</dbReference>
<dbReference type="SUPFAM" id="SSF49265">
    <property type="entry name" value="Fibronectin type III"/>
    <property type="match status" value="1"/>
</dbReference>
<organism evidence="8 9">
    <name type="scientific">Isoptericola cucumis</name>
    <dbReference type="NCBI Taxonomy" id="1776856"/>
    <lineage>
        <taxon>Bacteria</taxon>
        <taxon>Bacillati</taxon>
        <taxon>Actinomycetota</taxon>
        <taxon>Actinomycetes</taxon>
        <taxon>Micrococcales</taxon>
        <taxon>Promicromonosporaceae</taxon>
        <taxon>Isoptericola</taxon>
    </lineage>
</organism>
<feature type="signal peptide" evidence="6">
    <location>
        <begin position="1"/>
        <end position="35"/>
    </location>
</feature>
<dbReference type="CDD" id="cd00063">
    <property type="entry name" value="FN3"/>
    <property type="match status" value="1"/>
</dbReference>
<dbReference type="CDD" id="cd12215">
    <property type="entry name" value="ChiC_BD"/>
    <property type="match status" value="2"/>
</dbReference>
<dbReference type="PANTHER" id="PTHR43143:SF1">
    <property type="entry name" value="SERINE_THREONINE-PROTEIN PHOSPHATASE CPPED1"/>
    <property type="match status" value="1"/>
</dbReference>
<dbReference type="InterPro" id="IPR036116">
    <property type="entry name" value="FN3_sf"/>
</dbReference>
<evidence type="ECO:0000313" key="9">
    <source>
        <dbReference type="Proteomes" id="UP000632535"/>
    </source>
</evidence>
<dbReference type="Gene3D" id="3.60.21.10">
    <property type="match status" value="2"/>
</dbReference>
<comment type="caution">
    <text evidence="8">The sequence shown here is derived from an EMBL/GenBank/DDBJ whole genome shotgun (WGS) entry which is preliminary data.</text>
</comment>
<evidence type="ECO:0000256" key="4">
    <source>
        <dbReference type="ARBA" id="ARBA00023326"/>
    </source>
</evidence>
<dbReference type="InterPro" id="IPR003610">
    <property type="entry name" value="CBM5/12"/>
</dbReference>
<dbReference type="InterPro" id="IPR015914">
    <property type="entry name" value="PAPs_N"/>
</dbReference>
<dbReference type="Proteomes" id="UP000632535">
    <property type="component" value="Unassembled WGS sequence"/>
</dbReference>
<dbReference type="RefSeq" id="WP_188524025.1">
    <property type="nucleotide sequence ID" value="NZ_BMDG01000008.1"/>
</dbReference>
<dbReference type="Gene3D" id="2.60.120.200">
    <property type="match status" value="1"/>
</dbReference>
<sequence length="2366" mass="247656">MSRPSPHGGGRTTSVVATVLGAVLAVGGIVPAAHAADPIPGLDGTGSARDPYQIGTGDDLRAAAAALNDDPGAYGGAAYRLVADIDLGGAEFGGINSFRGTLEGAGHTISDVTLVPEPTAGGEADRLGLIRQLDGGVVQNLTLDGVRADGGERGGFIGAVAVIATDATISGVSVVGADLSAPAAEKVGGVVAELRGGSVSGSWVSGTLTAGEMPAGIAAYANQGATVRHNLVEADLAMTVPGGDAGTKGNDAGMVVGYPGSPNSGEYAGNVALGGSIEYSGKVDGFVGRVVGYTAYDGWTARDNLANAAITVAGETVAGPGTRNQHGTDATAAELAQQATYEKLGWDFVSAWTFDDERGHPVPAYTPSLFGHGTADRPYEIGTPDDLEHLAAQLNAGSTRYAGGKHFVLTADLDMAGREAFVGIDRFDGVLDGAGHTVAGLVYAPNPDAGDDADHLGLVRRLDGGTVENLTLTDLTADGGDRDGLVAGIAVVATDATLVGNSVVDATLTATRGEKAAGLVAELRGGTVADSWVRADVSAAKMPAGLVAYANETAVVRHNLVEGDLTVAADGGADGTRGVDAAHVVAYPGNPSTSSSFAGNVVRGGSIAYSGKVDGFAGRVVGYTGYEGWTAIDNLADAAITVGGETVAGPGTRNQHGTDATAERLAQRATYEGLGWDFAGAWEFDDEAGHPVPKYVSSAEAPNRITTTFHGDPATRRAFTWYSELETGSATVVLSTDRDFPEGAATVEVAAKAEQSEDGETFYRAVAGDLEPGSRYYYRLGDASEQVWSATGTFETAGDDGDFTFVDLTDTQSQDLGEAELSAQTMSKALATVPDAAFMMHNGDVVEHGDKEQDWKDLLDSARPSLTSTTLAPAAGNHDAATNAFADHFTLEAPNEQDTSTGAYYSYTYQGTHFMVLNTNEGGADGVSADQLAWLRADAEQARADGARWLVLSMHKGVYTTANHLDDTDVKAMRKTLVPLIDELDIDLVLQGHDHVMSRSKVLVADPDGTAGARPVETTTITEVRGGKRIEYAVDPGGTIYYLPNTAGAKHYRQATDPDGVDLEKYLSLFDRTGEQDTENFTAVNVTADRLTVEVYDVRDQGVPRLFEGFGIDRGTTPVDDRITALPAAGDVTLDDAATVAEVRAAVDGLTSAQRGALTGLAKLEAVELRLRELRGLVSTDGATVAWADADATSRQTMTVRNDTRSDFDDTPVRLRVADTPDVGPEELALFGPDGAPLPHEVETWQPGGTSSVWVRVPHLPARSATTVWAYYGGGAAAGDPAAVWSEDYALVEHFGRDEAGGERRADSTGRATGVVVGEDLEGTVSDRGTGQTRFESSRLEYGGDVGGDLDRIAVSGVYSVTADDVAAADGDATVVAKQSATGDGHAAFWQGVRADADRLGTRIAGNSFEFDPVDLKHDFALPADGEPHLVTQTYDGMTYSVFVDGEEVHSQFLEYRTTYGDPALPTTIGDVATDDGSIASPFRGTIDEVQVAGVAFTPDFEAFRYAMLLGDAVTPGERVDKADEPVTLVVGTPRPGATLDAGLVDVTGTVSERSALAAEVAGEEVFSAEVAAGEFAVRVPVDAPGEQAVTFTATATDGGGASSAEVDVTVEDAVAPAEPELADDAAAASSGDPVTLTATPRTESREAVDVSFRAGPTIPLDDQNVVVRAGTTTDRVPDALTPTSGTVTDEPTPTTVGENENPFQLYEISLTAEQADQEEHHLVWRGTGDTRQVSAYVYDHEAGSWVRKDTGSDTAGGTVTLDVTARADEHAVSGGTLHLLVWRGLTELPTGDDHDYESLPPGATYDWGLDHVPDTQLYAQATPAMMNEQFRYVADVADERKTELVVQSGDWVNREYLSQEYQWKGVEPAARALEDADLPFMVSWGNHDYSDARNGRVMLPRYFPMSRFEASLEGSPWTFGGSDSIDNYYYTGEVAGAKLLVLTVGFFSADQADDAGLAWAQDVIESHPDHAVIIANHNSVNAGVNAWSNANVTSRLIDPYPNVKLVLGGHISATGVASRKADDGHTVYGILTDYQGRVYGGQEYLKHLSVDAENDLLHVNTYSPLLDTATSDGPYRQQVPDGAIPGFHGSDSENFVLDLDLGGSTTRTLATESLTLGAGERAQVGGVQRAVGAEPVTATLDGVQAGTGYEWFVELRDAAGNVTRSAPRTFVTAEAGAPSAPRDVAATVDGADVVVTWAAPADDGGAAVEEYEVTLSDGTAKSVAGDAGTLTFADREPGTYTATVRARNAAGWSAPSAPSEPVVVEAPAPQPPAWEAGQVYLVDERVTYSGAVWEASWWTRGQTPGDPYGPWQEIATAPDGTDLWTPSRIFDSGDVVVHDGRRYEAQWWTRNQAPGDPYGPWRATR</sequence>
<dbReference type="InterPro" id="IPR013320">
    <property type="entry name" value="ConA-like_dom_sf"/>
</dbReference>
<dbReference type="EMBL" id="BMDG01000008">
    <property type="protein sequence ID" value="GGI09160.1"/>
    <property type="molecule type" value="Genomic_DNA"/>
</dbReference>
<dbReference type="SUPFAM" id="SSF51055">
    <property type="entry name" value="Carbohydrate binding domain"/>
    <property type="match status" value="2"/>
</dbReference>
<proteinExistence type="predicted"/>
<keyword evidence="4" id="KW-0119">Carbohydrate metabolism</keyword>
<evidence type="ECO:0000256" key="6">
    <source>
        <dbReference type="SAM" id="SignalP"/>
    </source>
</evidence>
<dbReference type="InterPro" id="IPR018765">
    <property type="entry name" value="DUF2341"/>
</dbReference>
<dbReference type="Gene3D" id="2.60.40.380">
    <property type="entry name" value="Purple acid phosphatase-like, N-terminal"/>
    <property type="match status" value="1"/>
</dbReference>
<dbReference type="InterPro" id="IPR013783">
    <property type="entry name" value="Ig-like_fold"/>
</dbReference>
<evidence type="ECO:0000256" key="2">
    <source>
        <dbReference type="ARBA" id="ARBA00022801"/>
    </source>
</evidence>
<evidence type="ECO:0000256" key="3">
    <source>
        <dbReference type="ARBA" id="ARBA00023295"/>
    </source>
</evidence>
<reference evidence="9" key="1">
    <citation type="journal article" date="2019" name="Int. J. Syst. Evol. Microbiol.">
        <title>The Global Catalogue of Microorganisms (GCM) 10K type strain sequencing project: providing services to taxonomists for standard genome sequencing and annotation.</title>
        <authorList>
            <consortium name="The Broad Institute Genomics Platform"/>
            <consortium name="The Broad Institute Genome Sequencing Center for Infectious Disease"/>
            <person name="Wu L."/>
            <person name="Ma J."/>
        </authorList>
    </citation>
    <scope>NUCLEOTIDE SEQUENCE [LARGE SCALE GENOMIC DNA]</scope>
    <source>
        <strain evidence="9">CCM 8653</strain>
    </source>
</reference>
<feature type="region of interest" description="Disordered" evidence="5">
    <location>
        <begin position="1676"/>
        <end position="1700"/>
    </location>
</feature>
<dbReference type="Pfam" id="PF16656">
    <property type="entry name" value="Pur_ac_phosph_N"/>
    <property type="match status" value="1"/>
</dbReference>
<protein>
    <recommendedName>
        <fullName evidence="7">Fibronectin type-III domain-containing protein</fullName>
    </recommendedName>
</protein>
<dbReference type="SUPFAM" id="SSF56300">
    <property type="entry name" value="Metallo-dependent phosphatases"/>
    <property type="match status" value="2"/>
</dbReference>
<feature type="domain" description="Fibronectin type-III" evidence="7">
    <location>
        <begin position="2178"/>
        <end position="2270"/>
    </location>
</feature>
<keyword evidence="4" id="KW-0624">Polysaccharide degradation</keyword>